<feature type="chain" id="PRO_5021849239" description="YD repeat-containing protein" evidence="1">
    <location>
        <begin position="20"/>
        <end position="275"/>
    </location>
</feature>
<dbReference type="Proteomes" id="UP000321513">
    <property type="component" value="Unassembled WGS sequence"/>
</dbReference>
<accession>A0A512B7X7</accession>
<dbReference type="Gene3D" id="2.180.10.10">
    <property type="entry name" value="RHS repeat-associated core"/>
    <property type="match status" value="1"/>
</dbReference>
<comment type="caution">
    <text evidence="2">The sequence shown here is derived from an EMBL/GenBank/DDBJ whole genome shotgun (WGS) entry which is preliminary data.</text>
</comment>
<protein>
    <recommendedName>
        <fullName evidence="4">YD repeat-containing protein</fullName>
    </recommendedName>
</protein>
<feature type="signal peptide" evidence="1">
    <location>
        <begin position="1"/>
        <end position="19"/>
    </location>
</feature>
<organism evidence="2 3">
    <name type="scientific">Segetibacter aerophilus</name>
    <dbReference type="NCBI Taxonomy" id="670293"/>
    <lineage>
        <taxon>Bacteria</taxon>
        <taxon>Pseudomonadati</taxon>
        <taxon>Bacteroidota</taxon>
        <taxon>Chitinophagia</taxon>
        <taxon>Chitinophagales</taxon>
        <taxon>Chitinophagaceae</taxon>
        <taxon>Segetibacter</taxon>
    </lineage>
</organism>
<reference evidence="2 3" key="1">
    <citation type="submission" date="2019-07" db="EMBL/GenBank/DDBJ databases">
        <title>Whole genome shotgun sequence of Segetibacter aerophilus NBRC 106135.</title>
        <authorList>
            <person name="Hosoyama A."/>
            <person name="Uohara A."/>
            <person name="Ohji S."/>
            <person name="Ichikawa N."/>
        </authorList>
    </citation>
    <scope>NUCLEOTIDE SEQUENCE [LARGE SCALE GENOMIC DNA]</scope>
    <source>
        <strain evidence="2 3">NBRC 106135</strain>
    </source>
</reference>
<gene>
    <name evidence="2" type="ORF">SAE01_05050</name>
</gene>
<dbReference type="OrthoDB" id="680586at2"/>
<sequence length="275" mass="32331">MKSFSFIGLFLFLSTCLNAQYYYLDIVGTKQTNQQYKLLRAFQYKRINATSFEGSEPSKDFVLEQTITNDGQKITTRSATIGSTESFFISYYSNNRVVKTVDSSRNAINTVNYEYDNTGKLVSTNTNSVDFDGTFTSSEIHNWTYNERGLPERMLKIRNKTDTTLVTFVFDEQDNVAEEKWSKNNRTTETYYYYYNPKKLLTDVVRYNRKAKAMLPDYMFEYDSKGHIVQMTQTQKGNGNYLVWKYLYNDDGMKQKEVVFNKQKEMLGRIEYSYQ</sequence>
<name>A0A512B7X7_9BACT</name>
<keyword evidence="3" id="KW-1185">Reference proteome</keyword>
<dbReference type="AlphaFoldDB" id="A0A512B7X7"/>
<proteinExistence type="predicted"/>
<keyword evidence="1" id="KW-0732">Signal</keyword>
<dbReference type="RefSeq" id="WP_147201949.1">
    <property type="nucleotide sequence ID" value="NZ_BJYT01000001.1"/>
</dbReference>
<evidence type="ECO:0000256" key="1">
    <source>
        <dbReference type="SAM" id="SignalP"/>
    </source>
</evidence>
<dbReference type="EMBL" id="BJYT01000001">
    <property type="protein sequence ID" value="GEO08009.1"/>
    <property type="molecule type" value="Genomic_DNA"/>
</dbReference>
<evidence type="ECO:0000313" key="3">
    <source>
        <dbReference type="Proteomes" id="UP000321513"/>
    </source>
</evidence>
<evidence type="ECO:0008006" key="4">
    <source>
        <dbReference type="Google" id="ProtNLM"/>
    </source>
</evidence>
<evidence type="ECO:0000313" key="2">
    <source>
        <dbReference type="EMBL" id="GEO08009.1"/>
    </source>
</evidence>